<dbReference type="Proteomes" id="UP000826725">
    <property type="component" value="Chromosome"/>
</dbReference>
<proteinExistence type="predicted"/>
<dbReference type="RefSeq" id="WP_228854434.1">
    <property type="nucleotide sequence ID" value="NZ_AP024086.1"/>
</dbReference>
<evidence type="ECO:0000259" key="2">
    <source>
        <dbReference type="Pfam" id="PF07589"/>
    </source>
</evidence>
<reference evidence="3" key="1">
    <citation type="submission" date="2020-09" db="EMBL/GenBank/DDBJ databases">
        <title>Desulfogranum mesoprofundum gen. nov., sp. nov., a novel mesophilic, sulfate-reducing chemolithoautotroph isolated from a deep-sea hydrothermal vent chimney in the Suiyo Seamount.</title>
        <authorList>
            <person name="Hashimoto Y."/>
            <person name="Nakagawa S."/>
        </authorList>
    </citation>
    <scope>NUCLEOTIDE SEQUENCE</scope>
    <source>
        <strain evidence="3">KT2</strain>
    </source>
</reference>
<dbReference type="EMBL" id="AP024086">
    <property type="protein sequence ID" value="BCL62030.1"/>
    <property type="molecule type" value="Genomic_DNA"/>
</dbReference>
<dbReference type="NCBIfam" id="TIGR02595">
    <property type="entry name" value="PEP_CTERM"/>
    <property type="match status" value="1"/>
</dbReference>
<sequence length="244" mass="24807">MKKKIIYGFGAALLMVGLTGNANATAVTFFGEDLTGVGGARTNSDAAATAFLSNLSGVGTQTFESFSTGTGVPLALTFAGAGTATLTGSGSVDDSTAAGRWATSGTNYWAAETGNFTISFSAAISAFGFYATDVGDFGGELSVTYAGGGSTTLNVGNTVGSGGSTSGSVLYFGFYEDDPLKAFTSISFINPSSVDQFGFDDMTIGTFEQVVPNDPVPEPSTVLLMGLGLAGLLGYNRKRFKKNS</sequence>
<dbReference type="AlphaFoldDB" id="A0A8D5JQ56"/>
<accession>A0A8D5JQ56</accession>
<dbReference type="Pfam" id="PF07589">
    <property type="entry name" value="PEP-CTERM"/>
    <property type="match status" value="1"/>
</dbReference>
<evidence type="ECO:0000313" key="3">
    <source>
        <dbReference type="EMBL" id="BCL62030.1"/>
    </source>
</evidence>
<feature type="chain" id="PRO_5034096882" description="Ice-binding protein C-terminal domain-containing protein" evidence="1">
    <location>
        <begin position="25"/>
        <end position="244"/>
    </location>
</feature>
<evidence type="ECO:0000313" key="4">
    <source>
        <dbReference type="Proteomes" id="UP000826725"/>
    </source>
</evidence>
<keyword evidence="4" id="KW-1185">Reference proteome</keyword>
<dbReference type="InterPro" id="IPR013424">
    <property type="entry name" value="Ice-binding_C"/>
</dbReference>
<keyword evidence="1" id="KW-0732">Signal</keyword>
<organism evidence="3 4">
    <name type="scientific">Desulfomarina profundi</name>
    <dbReference type="NCBI Taxonomy" id="2772557"/>
    <lineage>
        <taxon>Bacteria</taxon>
        <taxon>Pseudomonadati</taxon>
        <taxon>Thermodesulfobacteriota</taxon>
        <taxon>Desulfobulbia</taxon>
        <taxon>Desulfobulbales</taxon>
        <taxon>Desulfobulbaceae</taxon>
        <taxon>Desulfomarina</taxon>
    </lineage>
</organism>
<dbReference type="KEGG" id="dbk:DGMP_27230"/>
<gene>
    <name evidence="3" type="ORF">DGMP_27230</name>
</gene>
<protein>
    <recommendedName>
        <fullName evidence="2">Ice-binding protein C-terminal domain-containing protein</fullName>
    </recommendedName>
</protein>
<feature type="domain" description="Ice-binding protein C-terminal" evidence="2">
    <location>
        <begin position="215"/>
        <end position="238"/>
    </location>
</feature>
<evidence type="ECO:0000256" key="1">
    <source>
        <dbReference type="SAM" id="SignalP"/>
    </source>
</evidence>
<name>A0A8D5JQ56_9BACT</name>
<feature type="signal peptide" evidence="1">
    <location>
        <begin position="1"/>
        <end position="24"/>
    </location>
</feature>